<keyword evidence="2" id="KW-1185">Reference proteome</keyword>
<proteinExistence type="predicted"/>
<evidence type="ECO:0000313" key="2">
    <source>
        <dbReference type="Proteomes" id="UP001565200"/>
    </source>
</evidence>
<name>A0ABV4CRP2_9BACT</name>
<dbReference type="Proteomes" id="UP001565200">
    <property type="component" value="Unassembled WGS sequence"/>
</dbReference>
<comment type="caution">
    <text evidence="1">The sequence shown here is derived from an EMBL/GenBank/DDBJ whole genome shotgun (WGS) entry which is preliminary data.</text>
</comment>
<dbReference type="EMBL" id="JBCLPP010000001">
    <property type="protein sequence ID" value="MEY8244046.1"/>
    <property type="molecule type" value="Genomic_DNA"/>
</dbReference>
<gene>
    <name evidence="1" type="ORF">AAK873_00265</name>
</gene>
<evidence type="ECO:0000313" key="1">
    <source>
        <dbReference type="EMBL" id="MEY8244046.1"/>
    </source>
</evidence>
<reference evidence="1 2" key="1">
    <citation type="submission" date="2024-03" db="EMBL/GenBank/DDBJ databases">
        <title>Mouse gut bacterial collection (mGBC) of GemPharmatech.</title>
        <authorList>
            <person name="He Y."/>
            <person name="Dong L."/>
            <person name="Wu D."/>
            <person name="Gao X."/>
            <person name="Lin Z."/>
        </authorList>
    </citation>
    <scope>NUCLEOTIDE SEQUENCE [LARGE SCALE GENOMIC DNA]</scope>
    <source>
        <strain evidence="1 2">54-13</strain>
    </source>
</reference>
<dbReference type="Pfam" id="PF14060">
    <property type="entry name" value="DUF4252"/>
    <property type="match status" value="1"/>
</dbReference>
<dbReference type="RefSeq" id="WP_235897960.1">
    <property type="nucleotide sequence ID" value="NZ_VSMC01000002.1"/>
</dbReference>
<protein>
    <submittedName>
        <fullName evidence="1">DUF4252 domain-containing protein</fullName>
    </submittedName>
</protein>
<organism evidence="1 2">
    <name type="scientific">Heminiphilus faecis</name>
    <dbReference type="NCBI Taxonomy" id="2601703"/>
    <lineage>
        <taxon>Bacteria</taxon>
        <taxon>Pseudomonadati</taxon>
        <taxon>Bacteroidota</taxon>
        <taxon>Bacteroidia</taxon>
        <taxon>Bacteroidales</taxon>
        <taxon>Muribaculaceae</taxon>
        <taxon>Heminiphilus</taxon>
    </lineage>
</organism>
<accession>A0ABV4CRP2</accession>
<dbReference type="InterPro" id="IPR025348">
    <property type="entry name" value="DUF4252"/>
</dbReference>
<sequence>MKRVSDLPGVQYMYIDGATLPAGGVPGLDMSDDNTISSVEIINCDDNSQSERVLELLDPLINELPLMTKAKEMHVSVDLHGEKQHGRIKRMLLLVTTKNDAMQVIYITGDIDAETLKAIHDADIPK</sequence>